<sequence>MWFQEFYKVATLCKNPEDSWTTDNPPKLCIHTAYEFLPFESTNPFYDMLILSISVFAVQELKLSTWKKFSVMSIFLLGARFAISPIYERA</sequence>
<protein>
    <recommendedName>
        <fullName evidence="1">Rhodopsin domain-containing protein</fullName>
    </recommendedName>
</protein>
<proteinExistence type="predicted"/>
<evidence type="ECO:0000313" key="2">
    <source>
        <dbReference type="EMBL" id="CAG9984946.1"/>
    </source>
</evidence>
<dbReference type="Proteomes" id="UP000754883">
    <property type="component" value="Unassembled WGS sequence"/>
</dbReference>
<evidence type="ECO:0000313" key="3">
    <source>
        <dbReference type="Proteomes" id="UP000754883"/>
    </source>
</evidence>
<dbReference type="Pfam" id="PF20684">
    <property type="entry name" value="Fung_rhodopsin"/>
    <property type="match status" value="1"/>
</dbReference>
<comment type="caution">
    <text evidence="2">The sequence shown here is derived from an EMBL/GenBank/DDBJ whole genome shotgun (WGS) entry which is preliminary data.</text>
</comment>
<feature type="domain" description="Rhodopsin" evidence="1">
    <location>
        <begin position="12"/>
        <end position="83"/>
    </location>
</feature>
<dbReference type="InterPro" id="IPR049326">
    <property type="entry name" value="Rhodopsin_dom_fungi"/>
</dbReference>
<dbReference type="OrthoDB" id="5393606at2759"/>
<keyword evidence="3" id="KW-1185">Reference proteome</keyword>
<gene>
    <name evidence="2" type="ORF">CBYS24578_00006626</name>
</gene>
<dbReference type="AlphaFoldDB" id="A0A9N9UFI2"/>
<dbReference type="EMBL" id="CABFNO020001394">
    <property type="protein sequence ID" value="CAG9984946.1"/>
    <property type="molecule type" value="Genomic_DNA"/>
</dbReference>
<feature type="non-terminal residue" evidence="2">
    <location>
        <position position="1"/>
    </location>
</feature>
<reference evidence="2" key="1">
    <citation type="submission" date="2021-10" db="EMBL/GenBank/DDBJ databases">
        <authorList>
            <person name="Piombo E."/>
        </authorList>
    </citation>
    <scope>NUCLEOTIDE SEQUENCE</scope>
</reference>
<organism evidence="2 3">
    <name type="scientific">Clonostachys byssicola</name>
    <dbReference type="NCBI Taxonomy" id="160290"/>
    <lineage>
        <taxon>Eukaryota</taxon>
        <taxon>Fungi</taxon>
        <taxon>Dikarya</taxon>
        <taxon>Ascomycota</taxon>
        <taxon>Pezizomycotina</taxon>
        <taxon>Sordariomycetes</taxon>
        <taxon>Hypocreomycetidae</taxon>
        <taxon>Hypocreales</taxon>
        <taxon>Bionectriaceae</taxon>
        <taxon>Clonostachys</taxon>
    </lineage>
</organism>
<name>A0A9N9UFI2_9HYPO</name>
<accession>A0A9N9UFI2</accession>
<evidence type="ECO:0000259" key="1">
    <source>
        <dbReference type="Pfam" id="PF20684"/>
    </source>
</evidence>